<accession>B9V0K4</accession>
<dbReference type="SMART" id="SM00220">
    <property type="entry name" value="S_TKc"/>
    <property type="match status" value="1"/>
</dbReference>
<name>B9V0K4_9ORYZ</name>
<dbReference type="PANTHER" id="PTHR43895">
    <property type="entry name" value="CALCIUM/CALMODULIN-DEPENDENT PROTEIN KINASE KINASE-RELATED"/>
    <property type="match status" value="1"/>
</dbReference>
<feature type="region of interest" description="Disordered" evidence="6">
    <location>
        <begin position="178"/>
        <end position="201"/>
    </location>
</feature>
<dbReference type="PROSITE" id="PS50011">
    <property type="entry name" value="PROTEIN_KINASE_DOM"/>
    <property type="match status" value="1"/>
</dbReference>
<evidence type="ECO:0000256" key="5">
    <source>
        <dbReference type="ARBA" id="ARBA00022840"/>
    </source>
</evidence>
<evidence type="ECO:0000259" key="7">
    <source>
        <dbReference type="PROSITE" id="PS50011"/>
    </source>
</evidence>
<dbReference type="Pfam" id="PF00069">
    <property type="entry name" value="Pkinase"/>
    <property type="match status" value="1"/>
</dbReference>
<keyword evidence="1" id="KW-0723">Serine/threonine-protein kinase</keyword>
<keyword evidence="3" id="KW-0547">Nucleotide-binding</keyword>
<keyword evidence="2" id="KW-0808">Transferase</keyword>
<dbReference type="InterPro" id="IPR000719">
    <property type="entry name" value="Prot_kinase_dom"/>
</dbReference>
<evidence type="ECO:0000256" key="6">
    <source>
        <dbReference type="SAM" id="MobiDB-lite"/>
    </source>
</evidence>
<evidence type="ECO:0000256" key="3">
    <source>
        <dbReference type="ARBA" id="ARBA00022741"/>
    </source>
</evidence>
<dbReference type="PANTHER" id="PTHR43895:SF33">
    <property type="entry name" value="PROTEIN KINASE DOMAIN-CONTAINING PROTEIN"/>
    <property type="match status" value="1"/>
</dbReference>
<reference evidence="8" key="1">
    <citation type="journal article" date="2008" name="Plant Cell">
        <title>Dynamic evolution of oryza genomes is revealed by comparative genomic analysis of a genus-wide vertical data set.</title>
        <authorList>
            <person name="Ammiraju J.S."/>
            <person name="Lu F."/>
            <person name="Sanyal A."/>
            <person name="Yu Y."/>
            <person name="Song X."/>
            <person name="Jiang N."/>
            <person name="Pontaroli A.C."/>
            <person name="Rambo T."/>
            <person name="Currie J."/>
            <person name="Collura K."/>
            <person name="Talag J."/>
            <person name="Fan C."/>
            <person name="Goicoechea J.L."/>
            <person name="Zuccolo A."/>
            <person name="Chen J."/>
            <person name="Bennetzen J.L."/>
            <person name="Chen M."/>
            <person name="Jackson S."/>
            <person name="Wing R.A."/>
        </authorList>
    </citation>
    <scope>NUCLEOTIDE SEQUENCE</scope>
</reference>
<evidence type="ECO:0000256" key="2">
    <source>
        <dbReference type="ARBA" id="ARBA00022679"/>
    </source>
</evidence>
<dbReference type="GO" id="GO:0005524">
    <property type="term" value="F:ATP binding"/>
    <property type="evidence" value="ECO:0007669"/>
    <property type="project" value="UniProtKB-KW"/>
</dbReference>
<dbReference type="Gene3D" id="3.30.200.20">
    <property type="entry name" value="Phosphorylase Kinase, domain 1"/>
    <property type="match status" value="1"/>
</dbReference>
<sequence>MCRLSHPHMLRLHKVLAMRARIYLVMELATGGDLLSRLAALPMRPPVHGGACRRTVVQLVDRTSSSTTTGTSRAYNGAKADVWSYGVILFVLLAGQLPFDDSNIADMCRKAHCHEYELPRWVSQQARRLVSRLLDSNPDTCVAVESLATYHPWFKRSLSVDSQLNDFLNGQLEHAAVQRQQEQQGEEVHDDGVAGEDAGAARPHWREARVCCGGKERSGVLATRRDVRDRSNVGGDVKGGATANARRVEARGGRWRWRWRRARVRCQPRSGALNLCSPQNASGKRRGLQQHKWVSNIVEAPSNEAIGEYLDLWDAIQGIELQLDEPDKRIWKMTGDGRFTVESTYNLFFMARTGSLCGKADLANQGTIEG</sequence>
<dbReference type="InterPro" id="IPR011009">
    <property type="entry name" value="Kinase-like_dom_sf"/>
</dbReference>
<evidence type="ECO:0000256" key="1">
    <source>
        <dbReference type="ARBA" id="ARBA00022527"/>
    </source>
</evidence>
<protein>
    <submittedName>
        <fullName evidence="8">Protein kinase domain containing protein-2</fullName>
    </submittedName>
</protein>
<gene>
    <name evidence="8" type="ORF">OG_ABa077F15_032P05-2</name>
</gene>
<dbReference type="EMBL" id="FJ266023">
    <property type="protein sequence ID" value="ACM17587.1"/>
    <property type="molecule type" value="Genomic_DNA"/>
</dbReference>
<dbReference type="SUPFAM" id="SSF56112">
    <property type="entry name" value="Protein kinase-like (PK-like)"/>
    <property type="match status" value="1"/>
</dbReference>
<dbReference type="GO" id="GO:0007165">
    <property type="term" value="P:signal transduction"/>
    <property type="evidence" value="ECO:0007669"/>
    <property type="project" value="TreeGrafter"/>
</dbReference>
<proteinExistence type="predicted"/>
<organism evidence="8">
    <name type="scientific">Oryza meyeriana var. granulata</name>
    <dbReference type="NCBI Taxonomy" id="110450"/>
    <lineage>
        <taxon>Eukaryota</taxon>
        <taxon>Viridiplantae</taxon>
        <taxon>Streptophyta</taxon>
        <taxon>Embryophyta</taxon>
        <taxon>Tracheophyta</taxon>
        <taxon>Spermatophyta</taxon>
        <taxon>Magnoliopsida</taxon>
        <taxon>Liliopsida</taxon>
        <taxon>Poales</taxon>
        <taxon>Poaceae</taxon>
        <taxon>BOP clade</taxon>
        <taxon>Oryzoideae</taxon>
        <taxon>Oryzeae</taxon>
        <taxon>Oryzinae</taxon>
        <taxon>Oryza</taxon>
        <taxon>Oryza meyeriana</taxon>
    </lineage>
</organism>
<evidence type="ECO:0000256" key="4">
    <source>
        <dbReference type="ARBA" id="ARBA00022777"/>
    </source>
</evidence>
<dbReference type="GO" id="GO:0004674">
    <property type="term" value="F:protein serine/threonine kinase activity"/>
    <property type="evidence" value="ECO:0007669"/>
    <property type="project" value="UniProtKB-KW"/>
</dbReference>
<dbReference type="Gene3D" id="1.10.510.10">
    <property type="entry name" value="Transferase(Phosphotransferase) domain 1"/>
    <property type="match status" value="1"/>
</dbReference>
<keyword evidence="5" id="KW-0067">ATP-binding</keyword>
<dbReference type="AlphaFoldDB" id="B9V0K4"/>
<evidence type="ECO:0000313" key="8">
    <source>
        <dbReference type="EMBL" id="ACM17587.1"/>
    </source>
</evidence>
<feature type="domain" description="Protein kinase" evidence="7">
    <location>
        <begin position="1"/>
        <end position="154"/>
    </location>
</feature>
<reference evidence="8" key="2">
    <citation type="submission" date="2008-09" db="EMBL/GenBank/DDBJ databases">
        <authorList>
            <person name="Ammiraju J.S.S."/>
            <person name="Lu F."/>
            <person name="Sanyal A."/>
            <person name="Song X."/>
            <person name="Jiang N."/>
            <person name="Pontaroli A.C."/>
            <person name="Rambo T."/>
            <person name="Currie J."/>
            <person name="Kollura K."/>
            <person name="Talag J."/>
            <person name="Fan C."/>
            <person name="Goicoechea J.L."/>
            <person name="Zuccolo A."/>
            <person name="Bennetzen J.L."/>
            <person name="Chen M."/>
            <person name="Jackson S."/>
            <person name="Wing R.A."/>
        </authorList>
    </citation>
    <scope>NUCLEOTIDE SEQUENCE</scope>
</reference>
<keyword evidence="4 8" id="KW-0418">Kinase</keyword>